<comment type="similarity">
    <text evidence="2">Belongs to the metallo-dependent hydrolases superfamily. Peptidase M19 family.</text>
</comment>
<evidence type="ECO:0000256" key="2">
    <source>
        <dbReference type="RuleBase" id="RU341113"/>
    </source>
</evidence>
<dbReference type="GO" id="GO:0006508">
    <property type="term" value="P:proteolysis"/>
    <property type="evidence" value="ECO:0007669"/>
    <property type="project" value="UniProtKB-KW"/>
</dbReference>
<dbReference type="Gene3D" id="3.20.20.140">
    <property type="entry name" value="Metal-dependent hydrolases"/>
    <property type="match status" value="2"/>
</dbReference>
<comment type="cofactor">
    <cofactor evidence="2">
        <name>Zn(2+)</name>
        <dbReference type="ChEBI" id="CHEBI:29105"/>
    </cofactor>
</comment>
<comment type="catalytic activity">
    <reaction evidence="2">
        <text>an L-aminoacyl-L-amino acid + H2O = 2 an L-alpha-amino acid</text>
        <dbReference type="Rhea" id="RHEA:48940"/>
        <dbReference type="ChEBI" id="CHEBI:15377"/>
        <dbReference type="ChEBI" id="CHEBI:59869"/>
        <dbReference type="ChEBI" id="CHEBI:77460"/>
        <dbReference type="EC" id="3.4.13.19"/>
    </reaction>
</comment>
<dbReference type="EMBL" id="RYZW01000074">
    <property type="protein sequence ID" value="TDZ53065.1"/>
    <property type="molecule type" value="Genomic_DNA"/>
</dbReference>
<keyword evidence="2" id="KW-0482">Metalloprotease</keyword>
<dbReference type="InterPro" id="IPR032466">
    <property type="entry name" value="Metal_Hydrolase"/>
</dbReference>
<protein>
    <recommendedName>
        <fullName evidence="2">Dipeptidase</fullName>
        <ecNumber evidence="2">3.4.13.19</ecNumber>
    </recommendedName>
</protein>
<proteinExistence type="inferred from homology"/>
<keyword evidence="2" id="KW-0645">Protease</keyword>
<keyword evidence="4" id="KW-1185">Reference proteome</keyword>
<sequence length="374" mass="41713">MSSQHLYQTLDMDERVKRVLRTTPLIDGHNDLPQQPRACFRGRIHANPKFDLANGFERGMTDIPRLREGSGPSACPACGPPRTFSTAEYSDMARDAVEQIDLTLRLVESYPETFELVHGPGDVKEIYDSGRMACSIGIEGLHMAGNMHPHARFHNAFADSSTSKVGPVHGGLSKLGRSAIVEMNRIGMIVDISHVSEKASSTVPATCPDRVLDMVPANGGIVMVTFVPEHVTARRRDAKMDMVLDHLFYVAERIGWDHVGLGSDFDGIASVIPGLEDVKCYPKLLEAILDRGATEEQLAKVAGENILRVWRGVERVRDEMRAEGVLPVEDVWEGREWWRYDGYYQMPDPDPEDKMGLDWYGVPPPDEGLYLEDK</sequence>
<keyword evidence="1 2" id="KW-0224">Dipeptidase</keyword>
<dbReference type="PROSITE" id="PS51365">
    <property type="entry name" value="RENAL_DIPEPTIDASE_2"/>
    <property type="match status" value="1"/>
</dbReference>
<dbReference type="InterPro" id="IPR008257">
    <property type="entry name" value="Pept_M19"/>
</dbReference>
<gene>
    <name evidence="3" type="ORF">CTRI78_v007218</name>
</gene>
<dbReference type="STRING" id="5466.A0A4R8R9U5"/>
<evidence type="ECO:0000313" key="3">
    <source>
        <dbReference type="EMBL" id="TDZ53065.1"/>
    </source>
</evidence>
<accession>A0A4R8R9U5</accession>
<dbReference type="GO" id="GO:0070573">
    <property type="term" value="F:metallodipeptidase activity"/>
    <property type="evidence" value="ECO:0007669"/>
    <property type="project" value="InterPro"/>
</dbReference>
<organism evidence="3 4">
    <name type="scientific">Colletotrichum trifolii</name>
    <dbReference type="NCBI Taxonomy" id="5466"/>
    <lineage>
        <taxon>Eukaryota</taxon>
        <taxon>Fungi</taxon>
        <taxon>Dikarya</taxon>
        <taxon>Ascomycota</taxon>
        <taxon>Pezizomycotina</taxon>
        <taxon>Sordariomycetes</taxon>
        <taxon>Hypocreomycetidae</taxon>
        <taxon>Glomerellales</taxon>
        <taxon>Glomerellaceae</taxon>
        <taxon>Colletotrichum</taxon>
        <taxon>Colletotrichum orbiculare species complex</taxon>
    </lineage>
</organism>
<evidence type="ECO:0000256" key="1">
    <source>
        <dbReference type="ARBA" id="ARBA00022997"/>
    </source>
</evidence>
<reference evidence="3 4" key="1">
    <citation type="submission" date="2018-12" db="EMBL/GenBank/DDBJ databases">
        <title>Genome sequence and assembly of Colletotrichum trifolii.</title>
        <authorList>
            <person name="Gan P."/>
            <person name="Shirasu K."/>
        </authorList>
    </citation>
    <scope>NUCLEOTIDE SEQUENCE [LARGE SCALE GENOMIC DNA]</scope>
    <source>
        <strain evidence="3 4">543-2</strain>
    </source>
</reference>
<dbReference type="Pfam" id="PF01244">
    <property type="entry name" value="Peptidase_M19"/>
    <property type="match status" value="2"/>
</dbReference>
<dbReference type="EC" id="3.4.13.19" evidence="2"/>
<dbReference type="PANTHER" id="PTHR10443:SF12">
    <property type="entry name" value="DIPEPTIDASE"/>
    <property type="match status" value="1"/>
</dbReference>
<dbReference type="SUPFAM" id="SSF51556">
    <property type="entry name" value="Metallo-dependent hydrolases"/>
    <property type="match status" value="1"/>
</dbReference>
<dbReference type="Proteomes" id="UP000295703">
    <property type="component" value="Unassembled WGS sequence"/>
</dbReference>
<keyword evidence="2" id="KW-0479">Metal-binding</keyword>
<dbReference type="GO" id="GO:0046872">
    <property type="term" value="F:metal ion binding"/>
    <property type="evidence" value="ECO:0007669"/>
    <property type="project" value="UniProtKB-UniRule"/>
</dbReference>
<dbReference type="AlphaFoldDB" id="A0A4R8R9U5"/>
<dbReference type="PANTHER" id="PTHR10443">
    <property type="entry name" value="MICROSOMAL DIPEPTIDASE"/>
    <property type="match status" value="1"/>
</dbReference>
<name>A0A4R8R9U5_COLTR</name>
<comment type="caution">
    <text evidence="3">The sequence shown here is derived from an EMBL/GenBank/DDBJ whole genome shotgun (WGS) entry which is preliminary data.</text>
</comment>
<keyword evidence="2" id="KW-0378">Hydrolase</keyword>
<evidence type="ECO:0000313" key="4">
    <source>
        <dbReference type="Proteomes" id="UP000295703"/>
    </source>
</evidence>
<keyword evidence="2" id="KW-0862">Zinc</keyword>